<dbReference type="Pfam" id="PF12799">
    <property type="entry name" value="LRR_4"/>
    <property type="match status" value="1"/>
</dbReference>
<dbReference type="InterPro" id="IPR001611">
    <property type="entry name" value="Leu-rich_rpt"/>
</dbReference>
<evidence type="ECO:0000256" key="1">
    <source>
        <dbReference type="ARBA" id="ARBA00022614"/>
    </source>
</evidence>
<dbReference type="RefSeq" id="WP_237443861.1">
    <property type="nucleotide sequence ID" value="NZ_CAKLPX010000001.1"/>
</dbReference>
<keyword evidence="4" id="KW-0732">Signal</keyword>
<evidence type="ECO:0008006" key="7">
    <source>
        <dbReference type="Google" id="ProtNLM"/>
    </source>
</evidence>
<evidence type="ECO:0000256" key="4">
    <source>
        <dbReference type="SAM" id="SignalP"/>
    </source>
</evidence>
<evidence type="ECO:0000313" key="6">
    <source>
        <dbReference type="Proteomes" id="UP000838100"/>
    </source>
</evidence>
<dbReference type="PROSITE" id="PS51257">
    <property type="entry name" value="PROKAR_LIPOPROTEIN"/>
    <property type="match status" value="1"/>
</dbReference>
<name>A0ABM9ADX6_9GAMM</name>
<dbReference type="PANTHER" id="PTHR46652:SF3">
    <property type="entry name" value="LEUCINE-RICH REPEAT-CONTAINING PROTEIN 9"/>
    <property type="match status" value="1"/>
</dbReference>
<dbReference type="InterPro" id="IPR032675">
    <property type="entry name" value="LRR_dom_sf"/>
</dbReference>
<keyword evidence="6" id="KW-1185">Reference proteome</keyword>
<feature type="region of interest" description="Disordered" evidence="3">
    <location>
        <begin position="28"/>
        <end position="52"/>
    </location>
</feature>
<dbReference type="InterPro" id="IPR050836">
    <property type="entry name" value="SDS22/Internalin_LRR"/>
</dbReference>
<proteinExistence type="predicted"/>
<feature type="chain" id="PRO_5046019296" description="Leucine-rich repeat domain-containing protein" evidence="4">
    <location>
        <begin position="22"/>
        <end position="403"/>
    </location>
</feature>
<reference evidence="5" key="1">
    <citation type="submission" date="2021-12" db="EMBL/GenBank/DDBJ databases">
        <authorList>
            <person name="Rodrigo-Torres L."/>
            <person name="Arahal R. D."/>
            <person name="Lucena T."/>
        </authorList>
    </citation>
    <scope>NUCLEOTIDE SEQUENCE</scope>
    <source>
        <strain evidence="5">CECT 8267</strain>
    </source>
</reference>
<sequence length="403" mass="41903">MKTYNKILTAAILSAALSACGGGGGSSNSSAGAAGADDPADTPSNPPAVTPVEDLMAPANVVAAAGDSIIRISWDEVAQANAYTVVITSDVGQTTTSCVATNSYAPVVVNGESYSITVQAALLDGVECTNEGEASAAQKAEPSEIALSSLSFNDVALQNCVLDQASYLDVTTVSELDELDCGSFNITDLTGIGQLTGLTKHLFLFDNEIASLQPLLELIPGRLEQLDLESYNSTQDEGDDAAGDISALAGFEFNGEAGKLFLANNQIVDASPLAGNLTIAMLEVSGNNITSLDDIAKIPHLTALSIWENGLSDLSGLEAAVKLEYLEIDGNNVTEVESLAKLVKLTELYITDNNLRDVSSLTVLTELTQLDLDQNPNLDCDSVDIVVAALTEATIYAEACVPT</sequence>
<keyword evidence="1" id="KW-0433">Leucine-rich repeat</keyword>
<dbReference type="InterPro" id="IPR025875">
    <property type="entry name" value="Leu-rich_rpt_4"/>
</dbReference>
<gene>
    <name evidence="5" type="ORF">SIN8267_01306</name>
</gene>
<comment type="caution">
    <text evidence="5">The sequence shown here is derived from an EMBL/GenBank/DDBJ whole genome shotgun (WGS) entry which is preliminary data.</text>
</comment>
<dbReference type="PANTHER" id="PTHR46652">
    <property type="entry name" value="LEUCINE-RICH REPEAT AND IQ DOMAIN-CONTAINING PROTEIN 1-RELATED"/>
    <property type="match status" value="1"/>
</dbReference>
<evidence type="ECO:0000256" key="3">
    <source>
        <dbReference type="SAM" id="MobiDB-lite"/>
    </source>
</evidence>
<dbReference type="PROSITE" id="PS51450">
    <property type="entry name" value="LRR"/>
    <property type="match status" value="2"/>
</dbReference>
<dbReference type="SMART" id="SM00365">
    <property type="entry name" value="LRR_SD22"/>
    <property type="match status" value="5"/>
</dbReference>
<dbReference type="SUPFAM" id="SSF52058">
    <property type="entry name" value="L domain-like"/>
    <property type="match status" value="1"/>
</dbReference>
<keyword evidence="2" id="KW-0677">Repeat</keyword>
<feature type="signal peptide" evidence="4">
    <location>
        <begin position="1"/>
        <end position="21"/>
    </location>
</feature>
<evidence type="ECO:0000256" key="2">
    <source>
        <dbReference type="ARBA" id="ARBA00022737"/>
    </source>
</evidence>
<dbReference type="Proteomes" id="UP000838100">
    <property type="component" value="Unassembled WGS sequence"/>
</dbReference>
<dbReference type="EMBL" id="CAKLPX010000001">
    <property type="protein sequence ID" value="CAH0991204.1"/>
    <property type="molecule type" value="Genomic_DNA"/>
</dbReference>
<evidence type="ECO:0000313" key="5">
    <source>
        <dbReference type="EMBL" id="CAH0991204.1"/>
    </source>
</evidence>
<dbReference type="Gene3D" id="3.80.10.10">
    <property type="entry name" value="Ribonuclease Inhibitor"/>
    <property type="match status" value="2"/>
</dbReference>
<accession>A0ABM9ADX6</accession>
<protein>
    <recommendedName>
        <fullName evidence="7">Leucine-rich repeat domain-containing protein</fullName>
    </recommendedName>
</protein>
<organism evidence="5 6">
    <name type="scientific">Sinobacterium norvegicum</name>
    <dbReference type="NCBI Taxonomy" id="1641715"/>
    <lineage>
        <taxon>Bacteria</taxon>
        <taxon>Pseudomonadati</taxon>
        <taxon>Pseudomonadota</taxon>
        <taxon>Gammaproteobacteria</taxon>
        <taxon>Cellvibrionales</taxon>
        <taxon>Spongiibacteraceae</taxon>
        <taxon>Sinobacterium</taxon>
    </lineage>
</organism>